<dbReference type="InterPro" id="IPR001845">
    <property type="entry name" value="HTH_ArsR_DNA-bd_dom"/>
</dbReference>
<dbReference type="InterPro" id="IPR036390">
    <property type="entry name" value="WH_DNA-bd_sf"/>
</dbReference>
<dbReference type="NCBIfam" id="NF033788">
    <property type="entry name" value="HTH_metalloreg"/>
    <property type="match status" value="1"/>
</dbReference>
<name>A0A345BWW1_9BACI</name>
<dbReference type="PROSITE" id="PS50987">
    <property type="entry name" value="HTH_ARSR_2"/>
    <property type="match status" value="1"/>
</dbReference>
<evidence type="ECO:0000259" key="5">
    <source>
        <dbReference type="PROSITE" id="PS50987"/>
    </source>
</evidence>
<dbReference type="InterPro" id="IPR051011">
    <property type="entry name" value="Metal_resp_trans_reg"/>
</dbReference>
<dbReference type="InterPro" id="IPR011991">
    <property type="entry name" value="ArsR-like_HTH"/>
</dbReference>
<dbReference type="PRINTS" id="PR00778">
    <property type="entry name" value="HTHARSR"/>
</dbReference>
<sequence>MKVKGMKTKEKQDQCEVFCYDEEKVRRLSPRIESENFTFTGDIFKALSGETRLKIAYALTLETELCVCDVAHIIGTTTATASHHLRHLRNLRIAKSRKEGKLVFYSLDDHHVTELITTAMVHGREEIHSG</sequence>
<dbReference type="GO" id="GO:0003700">
    <property type="term" value="F:DNA-binding transcription factor activity"/>
    <property type="evidence" value="ECO:0007669"/>
    <property type="project" value="InterPro"/>
</dbReference>
<dbReference type="InterPro" id="IPR036388">
    <property type="entry name" value="WH-like_DNA-bd_sf"/>
</dbReference>
<gene>
    <name evidence="6" type="ORF">DT065_05000</name>
</gene>
<dbReference type="AlphaFoldDB" id="A0A345BWW1"/>
<accession>A0A345BWW1</accession>
<dbReference type="PANTHER" id="PTHR43132:SF6">
    <property type="entry name" value="HTH-TYPE TRANSCRIPTIONAL REPRESSOR CZRA"/>
    <property type="match status" value="1"/>
</dbReference>
<dbReference type="OrthoDB" id="9794330at2"/>
<protein>
    <submittedName>
        <fullName evidence="6">Transcriptional regulator</fullName>
    </submittedName>
</protein>
<evidence type="ECO:0000256" key="4">
    <source>
        <dbReference type="ARBA" id="ARBA00043263"/>
    </source>
</evidence>
<dbReference type="Gene3D" id="1.10.10.10">
    <property type="entry name" value="Winged helix-like DNA-binding domain superfamily/Winged helix DNA-binding domain"/>
    <property type="match status" value="1"/>
</dbReference>
<dbReference type="Proteomes" id="UP000252100">
    <property type="component" value="Chromosome"/>
</dbReference>
<dbReference type="KEGG" id="rue:DT065_05000"/>
<evidence type="ECO:0000256" key="3">
    <source>
        <dbReference type="ARBA" id="ARBA00023163"/>
    </source>
</evidence>
<organism evidence="6 7">
    <name type="scientific">Salicibibacter kimchii</name>
    <dbReference type="NCBI Taxonomy" id="2099786"/>
    <lineage>
        <taxon>Bacteria</taxon>
        <taxon>Bacillati</taxon>
        <taxon>Bacillota</taxon>
        <taxon>Bacilli</taxon>
        <taxon>Bacillales</taxon>
        <taxon>Bacillaceae</taxon>
        <taxon>Salicibibacter</taxon>
    </lineage>
</organism>
<keyword evidence="4" id="KW-0105">Cadmium resistance</keyword>
<dbReference type="CDD" id="cd00090">
    <property type="entry name" value="HTH_ARSR"/>
    <property type="match status" value="1"/>
</dbReference>
<keyword evidence="7" id="KW-1185">Reference proteome</keyword>
<keyword evidence="3" id="KW-0804">Transcription</keyword>
<dbReference type="PROSITE" id="PS00846">
    <property type="entry name" value="HTH_ARSR_1"/>
    <property type="match status" value="1"/>
</dbReference>
<keyword evidence="1" id="KW-0805">Transcription regulation</keyword>
<dbReference type="PANTHER" id="PTHR43132">
    <property type="entry name" value="ARSENICAL RESISTANCE OPERON REPRESSOR ARSR-RELATED"/>
    <property type="match status" value="1"/>
</dbReference>
<evidence type="ECO:0000313" key="7">
    <source>
        <dbReference type="Proteomes" id="UP000252100"/>
    </source>
</evidence>
<dbReference type="SMART" id="SM00418">
    <property type="entry name" value="HTH_ARSR"/>
    <property type="match status" value="1"/>
</dbReference>
<dbReference type="InterPro" id="IPR018334">
    <property type="entry name" value="ArsR_HTH"/>
</dbReference>
<evidence type="ECO:0000256" key="1">
    <source>
        <dbReference type="ARBA" id="ARBA00023015"/>
    </source>
</evidence>
<dbReference type="GO" id="GO:0003677">
    <property type="term" value="F:DNA binding"/>
    <property type="evidence" value="ECO:0007669"/>
    <property type="project" value="UniProtKB-KW"/>
</dbReference>
<feature type="domain" description="HTH arsR-type" evidence="5">
    <location>
        <begin position="32"/>
        <end position="127"/>
    </location>
</feature>
<evidence type="ECO:0000256" key="2">
    <source>
        <dbReference type="ARBA" id="ARBA00023125"/>
    </source>
</evidence>
<keyword evidence="2" id="KW-0238">DNA-binding</keyword>
<evidence type="ECO:0000313" key="6">
    <source>
        <dbReference type="EMBL" id="AXF55442.1"/>
    </source>
</evidence>
<reference evidence="6 7" key="1">
    <citation type="journal article" date="2018" name="J. Microbiol.">
        <title>Salicibibacter kimchii gen. nov., sp. nov., a moderately halophilic and alkalitolerant bacterium in the family Bacillaceae, isolated from kimchi.</title>
        <authorList>
            <person name="Jang J.Y."/>
            <person name="Oh Y.J."/>
            <person name="Lim S.K."/>
            <person name="Park H.K."/>
            <person name="Lee C."/>
            <person name="Kim J.Y."/>
            <person name="Lee M.A."/>
            <person name="Choi H.J."/>
        </authorList>
    </citation>
    <scope>NUCLEOTIDE SEQUENCE [LARGE SCALE GENOMIC DNA]</scope>
    <source>
        <strain evidence="6 7">NKC1-1</strain>
    </source>
</reference>
<dbReference type="EMBL" id="CP031092">
    <property type="protein sequence ID" value="AXF55442.1"/>
    <property type="molecule type" value="Genomic_DNA"/>
</dbReference>
<dbReference type="Pfam" id="PF01022">
    <property type="entry name" value="HTH_5"/>
    <property type="match status" value="1"/>
</dbReference>
<dbReference type="GO" id="GO:0046686">
    <property type="term" value="P:response to cadmium ion"/>
    <property type="evidence" value="ECO:0007669"/>
    <property type="project" value="UniProtKB-KW"/>
</dbReference>
<proteinExistence type="predicted"/>
<dbReference type="SUPFAM" id="SSF46785">
    <property type="entry name" value="Winged helix' DNA-binding domain"/>
    <property type="match status" value="1"/>
</dbReference>